<sequence length="197" mass="23766">MKDFDSLLDIWSGQSSEPSVDYKEVIANYKKSTHTFKTKIILELTLMCLATVFVSIVWYITSFDYLTTHLSFFIIELCCIFYITRQIKNLKYLKEDAILDKPELHIEFVKRFQKERYKQHTVHYFLYFTGISIALMLYFIEFFDYLDIILSIVIMICVAAWFILTSVFWRNVYIRKEEKKFNDMITELERLKQQLLD</sequence>
<protein>
    <recommendedName>
        <fullName evidence="4">2TM domain-containing protein</fullName>
    </recommendedName>
</protein>
<feature type="transmembrane region" description="Helical" evidence="1">
    <location>
        <begin position="40"/>
        <end position="60"/>
    </location>
</feature>
<dbReference type="Proteomes" id="UP001597118">
    <property type="component" value="Unassembled WGS sequence"/>
</dbReference>
<gene>
    <name evidence="2" type="ORF">ACFSAH_18960</name>
</gene>
<keyword evidence="1" id="KW-0472">Membrane</keyword>
<keyword evidence="3" id="KW-1185">Reference proteome</keyword>
<evidence type="ECO:0000313" key="2">
    <source>
        <dbReference type="EMBL" id="MFD1631959.1"/>
    </source>
</evidence>
<dbReference type="EMBL" id="JBHUDG010000051">
    <property type="protein sequence ID" value="MFD1631959.1"/>
    <property type="molecule type" value="Genomic_DNA"/>
</dbReference>
<evidence type="ECO:0008006" key="4">
    <source>
        <dbReference type="Google" id="ProtNLM"/>
    </source>
</evidence>
<accession>A0ABW4IJ06</accession>
<dbReference type="RefSeq" id="WP_379664281.1">
    <property type="nucleotide sequence ID" value="NZ_JBHUDG010000051.1"/>
</dbReference>
<evidence type="ECO:0000313" key="3">
    <source>
        <dbReference type="Proteomes" id="UP001597118"/>
    </source>
</evidence>
<evidence type="ECO:0000256" key="1">
    <source>
        <dbReference type="SAM" id="Phobius"/>
    </source>
</evidence>
<organism evidence="2 3">
    <name type="scientific">Pseudopedobacter beijingensis</name>
    <dbReference type="NCBI Taxonomy" id="1207056"/>
    <lineage>
        <taxon>Bacteria</taxon>
        <taxon>Pseudomonadati</taxon>
        <taxon>Bacteroidota</taxon>
        <taxon>Sphingobacteriia</taxon>
        <taxon>Sphingobacteriales</taxon>
        <taxon>Sphingobacteriaceae</taxon>
        <taxon>Pseudopedobacter</taxon>
    </lineage>
</organism>
<feature type="transmembrane region" description="Helical" evidence="1">
    <location>
        <begin position="121"/>
        <end position="140"/>
    </location>
</feature>
<feature type="transmembrane region" description="Helical" evidence="1">
    <location>
        <begin position="146"/>
        <end position="169"/>
    </location>
</feature>
<proteinExistence type="predicted"/>
<comment type="caution">
    <text evidence="2">The sequence shown here is derived from an EMBL/GenBank/DDBJ whole genome shotgun (WGS) entry which is preliminary data.</text>
</comment>
<keyword evidence="1" id="KW-1133">Transmembrane helix</keyword>
<reference evidence="3" key="1">
    <citation type="journal article" date="2019" name="Int. J. Syst. Evol. Microbiol.">
        <title>The Global Catalogue of Microorganisms (GCM) 10K type strain sequencing project: providing services to taxonomists for standard genome sequencing and annotation.</title>
        <authorList>
            <consortium name="The Broad Institute Genomics Platform"/>
            <consortium name="The Broad Institute Genome Sequencing Center for Infectious Disease"/>
            <person name="Wu L."/>
            <person name="Ma J."/>
        </authorList>
    </citation>
    <scope>NUCLEOTIDE SEQUENCE [LARGE SCALE GENOMIC DNA]</scope>
    <source>
        <strain evidence="3">CCUG 53762</strain>
    </source>
</reference>
<keyword evidence="1" id="KW-0812">Transmembrane</keyword>
<feature type="transmembrane region" description="Helical" evidence="1">
    <location>
        <begin position="66"/>
        <end position="84"/>
    </location>
</feature>
<name>A0ABW4IJ06_9SPHI</name>